<evidence type="ECO:0000256" key="7">
    <source>
        <dbReference type="ARBA" id="ARBA00022833"/>
    </source>
</evidence>
<evidence type="ECO:0000256" key="5">
    <source>
        <dbReference type="ARBA" id="ARBA00022692"/>
    </source>
</evidence>
<dbReference type="PANTHER" id="PTHR42837">
    <property type="entry name" value="REGULATOR OF SIGMA-E PROTEASE RSEP"/>
    <property type="match status" value="1"/>
</dbReference>
<dbReference type="GO" id="GO:0016020">
    <property type="term" value="C:membrane"/>
    <property type="evidence" value="ECO:0007669"/>
    <property type="project" value="UniProtKB-SubCell"/>
</dbReference>
<dbReference type="InterPro" id="IPR008915">
    <property type="entry name" value="Peptidase_M50"/>
</dbReference>
<evidence type="ECO:0000256" key="8">
    <source>
        <dbReference type="ARBA" id="ARBA00022989"/>
    </source>
</evidence>
<comment type="similarity">
    <text evidence="3">Belongs to the peptidase M50B family.</text>
</comment>
<evidence type="ECO:0000256" key="9">
    <source>
        <dbReference type="ARBA" id="ARBA00023049"/>
    </source>
</evidence>
<gene>
    <name evidence="13" type="ORF">FRC53_06745</name>
</gene>
<dbReference type="InterPro" id="IPR004387">
    <property type="entry name" value="Pept_M50_Zn"/>
</dbReference>
<comment type="caution">
    <text evidence="13">The sequence shown here is derived from an EMBL/GenBank/DDBJ whole genome shotgun (WGS) entry which is preliminary data.</text>
</comment>
<keyword evidence="5 11" id="KW-0812">Transmembrane</keyword>
<feature type="transmembrane region" description="Helical" evidence="11">
    <location>
        <begin position="6"/>
        <end position="28"/>
    </location>
</feature>
<dbReference type="PANTHER" id="PTHR42837:SF2">
    <property type="entry name" value="MEMBRANE METALLOPROTEASE ARASP2, CHLOROPLASTIC-RELATED"/>
    <property type="match status" value="1"/>
</dbReference>
<feature type="transmembrane region" description="Helical" evidence="11">
    <location>
        <begin position="105"/>
        <end position="129"/>
    </location>
</feature>
<keyword evidence="10 11" id="KW-0472">Membrane</keyword>
<dbReference type="AlphaFoldDB" id="A0A6L5GSF2"/>
<evidence type="ECO:0000256" key="1">
    <source>
        <dbReference type="ARBA" id="ARBA00001947"/>
    </source>
</evidence>
<comment type="subcellular location">
    <subcellularLocation>
        <location evidence="2">Membrane</location>
        <topology evidence="2">Multi-pass membrane protein</topology>
    </subcellularLocation>
</comment>
<accession>A0A6L5GSF2</accession>
<feature type="transmembrane region" description="Helical" evidence="11">
    <location>
        <begin position="234"/>
        <end position="255"/>
    </location>
</feature>
<evidence type="ECO:0000259" key="12">
    <source>
        <dbReference type="Pfam" id="PF02163"/>
    </source>
</evidence>
<evidence type="ECO:0000256" key="11">
    <source>
        <dbReference type="SAM" id="Phobius"/>
    </source>
</evidence>
<reference evidence="13" key="1">
    <citation type="journal article" date="2020" name="Appl. Environ. Microbiol.">
        <title>Medium-Chain Fatty Acid Synthesis by 'Candidatus Weimeria bifida' gen. nov., sp. nov., and 'Candidatus Pseudoramibacter fermentans' sp. nov.</title>
        <authorList>
            <person name="Scarborough M.J."/>
            <person name="Myers K.S."/>
            <person name="Donohue T.J."/>
            <person name="Noguera D.R."/>
        </authorList>
    </citation>
    <scope>NUCLEOTIDE SEQUENCE</scope>
    <source>
        <strain evidence="13">EUB1.1</strain>
    </source>
</reference>
<keyword evidence="4 13" id="KW-0645">Protease</keyword>
<evidence type="ECO:0000256" key="10">
    <source>
        <dbReference type="ARBA" id="ARBA00023136"/>
    </source>
</evidence>
<dbReference type="CDD" id="cd06163">
    <property type="entry name" value="S2P-M50_PDZ_RseP-like"/>
    <property type="match status" value="1"/>
</dbReference>
<evidence type="ECO:0000256" key="6">
    <source>
        <dbReference type="ARBA" id="ARBA00022801"/>
    </source>
</evidence>
<name>A0A6L5GSF2_9FIRM</name>
<evidence type="ECO:0000256" key="2">
    <source>
        <dbReference type="ARBA" id="ARBA00004141"/>
    </source>
</evidence>
<sequence>MNIALMIILTLVMLTVLVVVHEFGHFIAARRAGVYVLEFSIGMGPLLFSHKGKETVFAVRALPIGGFCQMWGEDDADGELAEEYGVPEDLPPERSFMKISKAKKLLILFAGPLMNLILAFIILFGLYLAGGQSFPASLVSSSKLFVSFSGAIYQSLHQLIVGKLSLNDFAGPVGMVGMVGNFASHGVLSFLLFCALISVNLGIINLLPFPALDGGQILVTLAEMIARRDLSPKAAMILNGVGFACLMVFSVVVAVNDVLRYLH</sequence>
<keyword evidence="7" id="KW-0862">Zinc</keyword>
<evidence type="ECO:0000256" key="4">
    <source>
        <dbReference type="ARBA" id="ARBA00022670"/>
    </source>
</evidence>
<evidence type="ECO:0000313" key="13">
    <source>
        <dbReference type="EMBL" id="MQM73103.1"/>
    </source>
</evidence>
<feature type="domain" description="Peptidase M50" evidence="12">
    <location>
        <begin position="10"/>
        <end position="248"/>
    </location>
</feature>
<dbReference type="GO" id="GO:0006508">
    <property type="term" value="P:proteolysis"/>
    <property type="evidence" value="ECO:0007669"/>
    <property type="project" value="UniProtKB-KW"/>
</dbReference>
<keyword evidence="14" id="KW-1185">Reference proteome</keyword>
<protein>
    <submittedName>
        <fullName evidence="13">Site-2 protease family protein</fullName>
    </submittedName>
</protein>
<dbReference type="EMBL" id="VOGB01000004">
    <property type="protein sequence ID" value="MQM73103.1"/>
    <property type="molecule type" value="Genomic_DNA"/>
</dbReference>
<evidence type="ECO:0000313" key="14">
    <source>
        <dbReference type="Proteomes" id="UP000473648"/>
    </source>
</evidence>
<dbReference type="Proteomes" id="UP000473648">
    <property type="component" value="Unassembled WGS sequence"/>
</dbReference>
<proteinExistence type="inferred from homology"/>
<feature type="transmembrane region" description="Helical" evidence="11">
    <location>
        <begin position="182"/>
        <end position="207"/>
    </location>
</feature>
<dbReference type="GO" id="GO:0004222">
    <property type="term" value="F:metalloendopeptidase activity"/>
    <property type="evidence" value="ECO:0007669"/>
    <property type="project" value="InterPro"/>
</dbReference>
<keyword evidence="8 11" id="KW-1133">Transmembrane helix</keyword>
<comment type="cofactor">
    <cofactor evidence="1">
        <name>Zn(2+)</name>
        <dbReference type="ChEBI" id="CHEBI:29105"/>
    </cofactor>
</comment>
<dbReference type="Pfam" id="PF02163">
    <property type="entry name" value="Peptidase_M50"/>
    <property type="match status" value="1"/>
</dbReference>
<evidence type="ECO:0000256" key="3">
    <source>
        <dbReference type="ARBA" id="ARBA00007931"/>
    </source>
</evidence>
<keyword evidence="9" id="KW-0482">Metalloprotease</keyword>
<organism evidence="13 14">
    <name type="scientific">Candidatus Pseudoramibacter fermentans</name>
    <dbReference type="NCBI Taxonomy" id="2594427"/>
    <lineage>
        <taxon>Bacteria</taxon>
        <taxon>Bacillati</taxon>
        <taxon>Bacillota</taxon>
        <taxon>Clostridia</taxon>
        <taxon>Eubacteriales</taxon>
        <taxon>Eubacteriaceae</taxon>
        <taxon>Pseudoramibacter</taxon>
    </lineage>
</organism>
<keyword evidence="6" id="KW-0378">Hydrolase</keyword>